<evidence type="ECO:0000313" key="8">
    <source>
        <dbReference type="EMBL" id="TKR62359.1"/>
    </source>
</evidence>
<evidence type="ECO:0000256" key="3">
    <source>
        <dbReference type="ARBA" id="ARBA00022771"/>
    </source>
</evidence>
<evidence type="ECO:0000256" key="6">
    <source>
        <dbReference type="SAM" id="MobiDB-lite"/>
    </source>
</evidence>
<feature type="domain" description="C2H2-type" evidence="7">
    <location>
        <begin position="601"/>
        <end position="628"/>
    </location>
</feature>
<dbReference type="GO" id="GO:0008270">
    <property type="term" value="F:zinc ion binding"/>
    <property type="evidence" value="ECO:0007669"/>
    <property type="project" value="UniProtKB-KW"/>
</dbReference>
<dbReference type="OrthoDB" id="5854920at2759"/>
<dbReference type="GO" id="GO:0005634">
    <property type="term" value="C:nucleus"/>
    <property type="evidence" value="ECO:0007669"/>
    <property type="project" value="TreeGrafter"/>
</dbReference>
<dbReference type="Proteomes" id="UP000298663">
    <property type="component" value="Unassembled WGS sequence"/>
</dbReference>
<keyword evidence="3 5" id="KW-0863">Zinc-finger</keyword>
<feature type="compositionally biased region" description="Basic and acidic residues" evidence="6">
    <location>
        <begin position="382"/>
        <end position="392"/>
    </location>
</feature>
<evidence type="ECO:0000256" key="5">
    <source>
        <dbReference type="PROSITE-ProRule" id="PRU00042"/>
    </source>
</evidence>
<evidence type="ECO:0000256" key="2">
    <source>
        <dbReference type="ARBA" id="ARBA00022737"/>
    </source>
</evidence>
<reference evidence="8 9" key="1">
    <citation type="journal article" date="2015" name="Genome Biol.">
        <title>Comparative genomics of Steinernema reveals deeply conserved gene regulatory networks.</title>
        <authorList>
            <person name="Dillman A.R."/>
            <person name="Macchietto M."/>
            <person name="Porter C.F."/>
            <person name="Rogers A."/>
            <person name="Williams B."/>
            <person name="Antoshechkin I."/>
            <person name="Lee M.M."/>
            <person name="Goodwin Z."/>
            <person name="Lu X."/>
            <person name="Lewis E.E."/>
            <person name="Goodrich-Blair H."/>
            <person name="Stock S.P."/>
            <person name="Adams B.J."/>
            <person name="Sternberg P.W."/>
            <person name="Mortazavi A."/>
        </authorList>
    </citation>
    <scope>NUCLEOTIDE SEQUENCE [LARGE SCALE GENOMIC DNA]</scope>
    <source>
        <strain evidence="8 9">ALL</strain>
    </source>
</reference>
<feature type="region of interest" description="Disordered" evidence="6">
    <location>
        <begin position="254"/>
        <end position="316"/>
    </location>
</feature>
<dbReference type="PROSITE" id="PS50157">
    <property type="entry name" value="ZINC_FINGER_C2H2_2"/>
    <property type="match status" value="5"/>
</dbReference>
<dbReference type="AlphaFoldDB" id="A0A4U5M119"/>
<dbReference type="SMART" id="SM00355">
    <property type="entry name" value="ZnF_C2H2"/>
    <property type="match status" value="19"/>
</dbReference>
<keyword evidence="1" id="KW-0479">Metal-binding</keyword>
<feature type="compositionally biased region" description="Acidic residues" evidence="6">
    <location>
        <begin position="271"/>
        <end position="296"/>
    </location>
</feature>
<dbReference type="PANTHER" id="PTHR24403">
    <property type="entry name" value="ZINC FINGER PROTEIN"/>
    <property type="match status" value="1"/>
</dbReference>
<dbReference type="GO" id="GO:0045944">
    <property type="term" value="P:positive regulation of transcription by RNA polymerase II"/>
    <property type="evidence" value="ECO:0007669"/>
    <property type="project" value="TreeGrafter"/>
</dbReference>
<dbReference type="PROSITE" id="PS00028">
    <property type="entry name" value="ZINC_FINGER_C2H2_1"/>
    <property type="match status" value="2"/>
</dbReference>
<sequence length="1236" mass="140699">MASSVDSSADDSMLRRSKRNKFHLDVAGLHRMGSHSASGCAVDDGFAASQTAPVKRRHSSTKSNGVATPAPRRSEPTPPLKKSKLENQRVTPDRPQRRERKAPARHSDFVTSAIKTEVPEEPEEESQVKTEDEEFDDEPPKLEPQMPMDMPNTAASSSTSASPHGIVFECMKCPASFDNRNGLTNHMKLHGKGRDFNCDVCDFSTCNVKTLRQHRQVHGPLSIQAKAEQHSDQDWQGCQVTPKIDAIDKALALNSSSAEDDDENTTRDNTEDFGDDEDEEENDDDEEDEEEEEAEEAPQVKKLGRPRGKNRRPMKCEHCPFSTRHTERYSAHCKGHQRKTGYKCPLCNFMSSSAGFLRRHCDCHGKPYSWPPKFVNSDGQIVEDKNVKKEEPADKEEEPEEVSKSKSPSPPRSTSPVQKTTPELNMSLRQRRSAPIKLEDDYMDGDTDEEMEMIDGTEAKLSLYTCSFQPCPFTSNFKNSLLRHIRRKHADQPLPRDSTILNDSEGSNLQKYADLVKILEASTKEEKPKKPVTTTFVCEDCPFTTITKSELVNHQLGHEAKLDFKCSECSYTAATMPILAEHQRVHATVQKTPKQTGEKIERCPECPYTSKHTCDMKAHKEMHVGRREFACPRCTYSTKRNHVLITHVEMHEREDKRLLEEKHTPAKPMSVNEEVDEEPEVKASNKIATVLEEKTMKEIGAIYSDDGVHRFHCIGCQIDEGSPEIYYEHTRQHTDESILYSCTQCNYNTDNGQTMLDHEDAHPQSNVVVPASADGMYRCRECPYVTNNYGRMWHHNQKHKKPAKYKCETCTFQTGLSHVLREHMAVHSENYVGNFDLAPTRQGVVMPTPKSNTDDVKPKPEVLESPAKKRLNGLHLSSSAAVIASCPSTPPALTKETTIGIRKNDSTTSLPAYGNEAQKKDKASKFDPKNLYHKALAVRGRQRGYEKPSRLKQCSDCPYEAENQTVFDLHREMHFGSRPHKCSICSYSCFGPESLYTHLNLHAPQMSSDSASMMRRYMSERRRNGQVPMEKIPIGAKNVFNCRQCNYRTLDPERFQKHQTEHVLLIQQRLMTAIKRASAEEPVKLAKRPRRPSDKMLYCPKCSFKSDTPISYTEHLERHGNGDTIYTCSVCDYGDNTQQVVIFHERNHHYDTPLTHFYKQGLVRPVGDLTTKNDLMKTIRYGNRLICCKRCEDFRCHELNQLVKHWEEKHVKGEEDEQILEELKMGLVPRNSVAKI</sequence>
<feature type="region of interest" description="Disordered" evidence="6">
    <location>
        <begin position="49"/>
        <end position="161"/>
    </location>
</feature>
<feature type="domain" description="C2H2-type" evidence="7">
    <location>
        <begin position="168"/>
        <end position="195"/>
    </location>
</feature>
<evidence type="ECO:0000313" key="9">
    <source>
        <dbReference type="Proteomes" id="UP000298663"/>
    </source>
</evidence>
<dbReference type="InterPro" id="IPR036236">
    <property type="entry name" value="Znf_C2H2_sf"/>
</dbReference>
<proteinExistence type="predicted"/>
<dbReference type="InterPro" id="IPR050688">
    <property type="entry name" value="Zinc_finger/UBP_domain"/>
</dbReference>
<evidence type="ECO:0000259" key="7">
    <source>
        <dbReference type="PROSITE" id="PS50157"/>
    </source>
</evidence>
<dbReference type="Gene3D" id="3.30.160.60">
    <property type="entry name" value="Classic Zinc Finger"/>
    <property type="match status" value="7"/>
</dbReference>
<gene>
    <name evidence="8" type="ORF">L596_026337</name>
</gene>
<feature type="compositionally biased region" description="Polar residues" evidence="6">
    <location>
        <begin position="417"/>
        <end position="428"/>
    </location>
</feature>
<feature type="compositionally biased region" description="Basic and acidic residues" evidence="6">
    <location>
        <begin position="83"/>
        <end position="108"/>
    </location>
</feature>
<keyword evidence="9" id="KW-1185">Reference proteome</keyword>
<keyword evidence="4" id="KW-0862">Zinc</keyword>
<name>A0A4U5M119_STECR</name>
<comment type="caution">
    <text evidence="8">The sequence shown here is derived from an EMBL/GenBank/DDBJ whole genome shotgun (WGS) entry which is preliminary data.</text>
</comment>
<feature type="compositionally biased region" description="Acidic residues" evidence="6">
    <location>
        <begin position="119"/>
        <end position="137"/>
    </location>
</feature>
<accession>A0A4U5M119</accession>
<feature type="compositionally biased region" description="Basic residues" evidence="6">
    <location>
        <begin position="302"/>
        <end position="313"/>
    </location>
</feature>
<protein>
    <recommendedName>
        <fullName evidence="7">C2H2-type domain-containing protein</fullName>
    </recommendedName>
</protein>
<organism evidence="8 9">
    <name type="scientific">Steinernema carpocapsae</name>
    <name type="common">Entomopathogenic nematode</name>
    <dbReference type="NCBI Taxonomy" id="34508"/>
    <lineage>
        <taxon>Eukaryota</taxon>
        <taxon>Metazoa</taxon>
        <taxon>Ecdysozoa</taxon>
        <taxon>Nematoda</taxon>
        <taxon>Chromadorea</taxon>
        <taxon>Rhabditida</taxon>
        <taxon>Tylenchina</taxon>
        <taxon>Panagrolaimomorpha</taxon>
        <taxon>Strongyloidoidea</taxon>
        <taxon>Steinernematidae</taxon>
        <taxon>Steinernema</taxon>
    </lineage>
</organism>
<dbReference type="PANTHER" id="PTHR24403:SF67">
    <property type="entry name" value="FI01116P-RELATED"/>
    <property type="match status" value="1"/>
</dbReference>
<evidence type="ECO:0000256" key="1">
    <source>
        <dbReference type="ARBA" id="ARBA00022723"/>
    </source>
</evidence>
<dbReference type="InterPro" id="IPR013087">
    <property type="entry name" value="Znf_C2H2_type"/>
</dbReference>
<feature type="domain" description="C2H2-type" evidence="7">
    <location>
        <begin position="952"/>
        <end position="979"/>
    </location>
</feature>
<dbReference type="SUPFAM" id="SSF57667">
    <property type="entry name" value="beta-beta-alpha zinc fingers"/>
    <property type="match status" value="4"/>
</dbReference>
<feature type="region of interest" description="Disordered" evidence="6">
    <location>
        <begin position="372"/>
        <end position="435"/>
    </location>
</feature>
<feature type="domain" description="C2H2-type" evidence="7">
    <location>
        <begin position="629"/>
        <end position="656"/>
    </location>
</feature>
<reference evidence="8 9" key="2">
    <citation type="journal article" date="2019" name="G3 (Bethesda)">
        <title>Hybrid Assembly of the Genome of the Entomopathogenic Nematode Steinernema carpocapsae Identifies the X-Chromosome.</title>
        <authorList>
            <person name="Serra L."/>
            <person name="Macchietto M."/>
            <person name="Macias-Munoz A."/>
            <person name="McGill C.J."/>
            <person name="Rodriguez I.M."/>
            <person name="Rodriguez B."/>
            <person name="Murad R."/>
            <person name="Mortazavi A."/>
        </authorList>
    </citation>
    <scope>NUCLEOTIDE SEQUENCE [LARGE SCALE GENOMIC DNA]</scope>
    <source>
        <strain evidence="8 9">ALL</strain>
    </source>
</reference>
<feature type="domain" description="C2H2-type" evidence="7">
    <location>
        <begin position="564"/>
        <end position="591"/>
    </location>
</feature>
<keyword evidence="2" id="KW-0677">Repeat</keyword>
<evidence type="ECO:0000256" key="4">
    <source>
        <dbReference type="ARBA" id="ARBA00022833"/>
    </source>
</evidence>
<dbReference type="STRING" id="34508.A0A4U5M119"/>
<dbReference type="EMBL" id="AZBU02000010">
    <property type="protein sequence ID" value="TKR62359.1"/>
    <property type="molecule type" value="Genomic_DNA"/>
</dbReference>